<feature type="chain" id="PRO_5037586731" description="Secreted protein" evidence="1">
    <location>
        <begin position="35"/>
        <end position="134"/>
    </location>
</feature>
<reference evidence="2" key="1">
    <citation type="journal article" date="2014" name="Int. J. Syst. Evol. Microbiol.">
        <title>Complete genome sequence of Corynebacterium casei LMG S-19264T (=DSM 44701T), isolated from a smear-ripened cheese.</title>
        <authorList>
            <consortium name="US DOE Joint Genome Institute (JGI-PGF)"/>
            <person name="Walter F."/>
            <person name="Albersmeier A."/>
            <person name="Kalinowski J."/>
            <person name="Ruckert C."/>
        </authorList>
    </citation>
    <scope>NUCLEOTIDE SEQUENCE</scope>
    <source>
        <strain evidence="2">CGMCC 1.12827</strain>
    </source>
</reference>
<protein>
    <recommendedName>
        <fullName evidence="4">Secreted protein</fullName>
    </recommendedName>
</protein>
<evidence type="ECO:0008006" key="4">
    <source>
        <dbReference type="Google" id="ProtNLM"/>
    </source>
</evidence>
<dbReference type="EMBL" id="BMGC01000026">
    <property type="protein sequence ID" value="GGB40678.1"/>
    <property type="molecule type" value="Genomic_DNA"/>
</dbReference>
<feature type="signal peptide" evidence="1">
    <location>
        <begin position="1"/>
        <end position="34"/>
    </location>
</feature>
<accession>A0A916WZ15</accession>
<gene>
    <name evidence="2" type="ORF">GCM10011489_30330</name>
</gene>
<keyword evidence="1" id="KW-0732">Signal</keyword>
<name>A0A916WZ15_9ACTN</name>
<sequence>MATLKTKIATGGAAVALVAAPLAIAAGASGSASANTALGPATNSCAGDGKASAPVAVAGGIFIPDTASTKVPTGVHVSQFGTGSLNGDLPAKVLPQGLLIPTQGIGIGTLSGSYLKAKGAGTVACQVNGTFLLN</sequence>
<dbReference type="Proteomes" id="UP000621454">
    <property type="component" value="Unassembled WGS sequence"/>
</dbReference>
<evidence type="ECO:0000256" key="1">
    <source>
        <dbReference type="SAM" id="SignalP"/>
    </source>
</evidence>
<comment type="caution">
    <text evidence="2">The sequence shown here is derived from an EMBL/GenBank/DDBJ whole genome shotgun (WGS) entry which is preliminary data.</text>
</comment>
<reference evidence="2" key="2">
    <citation type="submission" date="2020-09" db="EMBL/GenBank/DDBJ databases">
        <authorList>
            <person name="Sun Q."/>
            <person name="Zhou Y."/>
        </authorList>
    </citation>
    <scope>NUCLEOTIDE SEQUENCE</scope>
    <source>
        <strain evidence="2">CGMCC 1.12827</strain>
    </source>
</reference>
<evidence type="ECO:0000313" key="3">
    <source>
        <dbReference type="Proteomes" id="UP000621454"/>
    </source>
</evidence>
<evidence type="ECO:0000313" key="2">
    <source>
        <dbReference type="EMBL" id="GGB40678.1"/>
    </source>
</evidence>
<dbReference type="AlphaFoldDB" id="A0A916WZ15"/>
<proteinExistence type="predicted"/>
<organism evidence="2 3">
    <name type="scientific">Gordonia jinhuaensis</name>
    <dbReference type="NCBI Taxonomy" id="1517702"/>
    <lineage>
        <taxon>Bacteria</taxon>
        <taxon>Bacillati</taxon>
        <taxon>Actinomycetota</taxon>
        <taxon>Actinomycetes</taxon>
        <taxon>Mycobacteriales</taxon>
        <taxon>Gordoniaceae</taxon>
        <taxon>Gordonia</taxon>
    </lineage>
</organism>
<dbReference type="RefSeq" id="WP_188587423.1">
    <property type="nucleotide sequence ID" value="NZ_BMGC01000026.1"/>
</dbReference>
<keyword evidence="3" id="KW-1185">Reference proteome</keyword>